<evidence type="ECO:0000256" key="3">
    <source>
        <dbReference type="ARBA" id="ARBA00023027"/>
    </source>
</evidence>
<keyword evidence="2 4" id="KW-0560">Oxidoreductase</keyword>
<dbReference type="PANTHER" id="PTHR43570">
    <property type="entry name" value="ALDEHYDE DEHYDROGENASE"/>
    <property type="match status" value="1"/>
</dbReference>
<evidence type="ECO:0000313" key="9">
    <source>
        <dbReference type="EMBL" id="MBR0574722.1"/>
    </source>
</evidence>
<keyword evidence="10" id="KW-1185">Reference proteome</keyword>
<evidence type="ECO:0000259" key="8">
    <source>
        <dbReference type="Pfam" id="PF00171"/>
    </source>
</evidence>
<dbReference type="GO" id="GO:0006081">
    <property type="term" value="P:aldehyde metabolic process"/>
    <property type="evidence" value="ECO:0007669"/>
    <property type="project" value="InterPro"/>
</dbReference>
<name>A0A941HQ19_9CLOT</name>
<dbReference type="FunFam" id="3.40.605.10:FF:000004">
    <property type="entry name" value="Aldehyde dehydrogenase"/>
    <property type="match status" value="1"/>
</dbReference>
<dbReference type="InterPro" id="IPR016162">
    <property type="entry name" value="Ald_DH_N"/>
</dbReference>
<evidence type="ECO:0000256" key="5">
    <source>
        <dbReference type="PIRSR" id="PIRSR036492-1"/>
    </source>
</evidence>
<dbReference type="InterPro" id="IPR012394">
    <property type="entry name" value="Aldehyde_DH_NAD(P)"/>
</dbReference>
<evidence type="ECO:0000256" key="4">
    <source>
        <dbReference type="PIRNR" id="PIRNR036492"/>
    </source>
</evidence>
<dbReference type="InterPro" id="IPR016161">
    <property type="entry name" value="Ald_DH/histidinol_DH"/>
</dbReference>
<dbReference type="InterPro" id="IPR016163">
    <property type="entry name" value="Ald_DH_C"/>
</dbReference>
<dbReference type="InterPro" id="IPR015590">
    <property type="entry name" value="Aldehyde_DH_dom"/>
</dbReference>
<proteinExistence type="inferred from homology"/>
<dbReference type="PROSITE" id="PS00687">
    <property type="entry name" value="ALDEHYDE_DEHYDR_GLU"/>
    <property type="match status" value="1"/>
</dbReference>
<dbReference type="InterPro" id="IPR016160">
    <property type="entry name" value="Ald_DH_CS_CYS"/>
</dbReference>
<evidence type="ECO:0000256" key="1">
    <source>
        <dbReference type="ARBA" id="ARBA00009986"/>
    </source>
</evidence>
<dbReference type="GO" id="GO:0004029">
    <property type="term" value="F:aldehyde dehydrogenase (NAD+) activity"/>
    <property type="evidence" value="ECO:0007669"/>
    <property type="project" value="TreeGrafter"/>
</dbReference>
<keyword evidence="3" id="KW-0520">NAD</keyword>
<evidence type="ECO:0000256" key="6">
    <source>
        <dbReference type="PROSITE-ProRule" id="PRU10007"/>
    </source>
</evidence>
<gene>
    <name evidence="9" type="ORF">KCG48_00060</name>
</gene>
<comment type="similarity">
    <text evidence="1 4 7">Belongs to the aldehyde dehydrogenase family.</text>
</comment>
<dbReference type="GO" id="GO:0005737">
    <property type="term" value="C:cytoplasm"/>
    <property type="evidence" value="ECO:0007669"/>
    <property type="project" value="TreeGrafter"/>
</dbReference>
<dbReference type="PANTHER" id="PTHR43570:SF16">
    <property type="entry name" value="ALDEHYDE DEHYDROGENASE TYPE III, ISOFORM Q"/>
    <property type="match status" value="1"/>
</dbReference>
<feature type="active site" evidence="5">
    <location>
        <position position="234"/>
    </location>
</feature>
<feature type="domain" description="Aldehyde dehydrogenase" evidence="8">
    <location>
        <begin position="13"/>
        <end position="420"/>
    </location>
</feature>
<sequence length="449" mass="50878">MDRFLATGRTRNLNFRVAMLERLSRSIRRHEEEILEALRKDLGKSTAEGYTTEVGILYENIRHFQKNLHFYARRKPLRRHKTNFLSQGYLYKEPYGKVLVISSFNYPFQLALEPLIGAIAAGNTVVLKPSDQAGYTEAVLQKVLAEAFPPSYVRVLTGGPEVVEALTQAPFDYIFFTGSTRTGKRIMENAARNLIPVTLELGGKSPAIVGLRANLKNAARKIAYGKFINAGQTCIAPDYVFVHEKVQEEFQEELKKTLKRFYGEDPRLSPDYSRIINRRAFQRLEKILEADGAHLIYGGATEVKENYISPTLLTGNFHELTSMEEEIFGPILPIIPYREIQEVLRLIQSREKPLALYVFTEDRPLADAIIRRLSFGGGCINDTLFHITSPYMHFGGVGSSGMGRYHGKASFDTFTHEKSVLKSSSALNMRLNEPPIGKLKEKIIRKVLR</sequence>
<organism evidence="9 10">
    <name type="scientific">Proteiniclasticum sediminis</name>
    <dbReference type="NCBI Taxonomy" id="2804028"/>
    <lineage>
        <taxon>Bacteria</taxon>
        <taxon>Bacillati</taxon>
        <taxon>Bacillota</taxon>
        <taxon>Clostridia</taxon>
        <taxon>Eubacteriales</taxon>
        <taxon>Clostridiaceae</taxon>
        <taxon>Proteiniclasticum</taxon>
    </lineage>
</organism>
<feature type="active site" evidence="5 6">
    <location>
        <position position="200"/>
    </location>
</feature>
<dbReference type="EMBL" id="JAGSCS010000001">
    <property type="protein sequence ID" value="MBR0574722.1"/>
    <property type="molecule type" value="Genomic_DNA"/>
</dbReference>
<evidence type="ECO:0000256" key="7">
    <source>
        <dbReference type="RuleBase" id="RU003345"/>
    </source>
</evidence>
<evidence type="ECO:0000256" key="2">
    <source>
        <dbReference type="ARBA" id="ARBA00023002"/>
    </source>
</evidence>
<protein>
    <recommendedName>
        <fullName evidence="4">Aldehyde dehydrogenase</fullName>
    </recommendedName>
</protein>
<dbReference type="Pfam" id="PF00171">
    <property type="entry name" value="Aldedh"/>
    <property type="match status" value="1"/>
</dbReference>
<accession>A0A941HQ19</accession>
<dbReference type="Gene3D" id="3.40.605.10">
    <property type="entry name" value="Aldehyde Dehydrogenase, Chain A, domain 1"/>
    <property type="match status" value="1"/>
</dbReference>
<dbReference type="AlphaFoldDB" id="A0A941HQ19"/>
<dbReference type="InterPro" id="IPR029510">
    <property type="entry name" value="Ald_DH_CS_GLU"/>
</dbReference>
<evidence type="ECO:0000313" key="10">
    <source>
        <dbReference type="Proteomes" id="UP000675379"/>
    </source>
</evidence>
<dbReference type="FunFam" id="3.40.309.10:FF:000003">
    <property type="entry name" value="Aldehyde dehydrogenase"/>
    <property type="match status" value="1"/>
</dbReference>
<dbReference type="PIRSF" id="PIRSF036492">
    <property type="entry name" value="ALDH"/>
    <property type="match status" value="1"/>
</dbReference>
<dbReference type="Gene3D" id="3.40.309.10">
    <property type="entry name" value="Aldehyde Dehydrogenase, Chain A, domain 2"/>
    <property type="match status" value="1"/>
</dbReference>
<reference evidence="9" key="1">
    <citation type="submission" date="2021-04" db="EMBL/GenBank/DDBJ databases">
        <title>Proteiniclasticum sedimins sp. nov., an obligate anaerobic bacterium isolated from anaerobic sludge.</title>
        <authorList>
            <person name="Liu J."/>
        </authorList>
    </citation>
    <scope>NUCLEOTIDE SEQUENCE</scope>
    <source>
        <strain evidence="9">BAD-10</strain>
    </source>
</reference>
<dbReference type="SUPFAM" id="SSF53720">
    <property type="entry name" value="ALDH-like"/>
    <property type="match status" value="1"/>
</dbReference>
<dbReference type="Proteomes" id="UP000675379">
    <property type="component" value="Unassembled WGS sequence"/>
</dbReference>
<comment type="caution">
    <text evidence="9">The sequence shown here is derived from an EMBL/GenBank/DDBJ whole genome shotgun (WGS) entry which is preliminary data.</text>
</comment>
<dbReference type="PROSITE" id="PS00070">
    <property type="entry name" value="ALDEHYDE_DEHYDR_CYS"/>
    <property type="match status" value="1"/>
</dbReference>